<feature type="domain" description="Glycoside hydrolase family 31 TIM barrel" evidence="4">
    <location>
        <begin position="247"/>
        <end position="545"/>
    </location>
</feature>
<reference evidence="7" key="1">
    <citation type="submission" date="2020-05" db="EMBL/GenBank/DDBJ databases">
        <title>Phylogenomic resolution of chytrid fungi.</title>
        <authorList>
            <person name="Stajich J.E."/>
            <person name="Amses K."/>
            <person name="Simmons R."/>
            <person name="Seto K."/>
            <person name="Myers J."/>
            <person name="Bonds A."/>
            <person name="Quandt C.A."/>
            <person name="Barry K."/>
            <person name="Liu P."/>
            <person name="Grigoriev I."/>
            <person name="Longcore J.E."/>
            <person name="James T.Y."/>
        </authorList>
    </citation>
    <scope>NUCLEOTIDE SEQUENCE</scope>
    <source>
        <strain evidence="7">JEL0513</strain>
    </source>
</reference>
<accession>A0AAD5T015</accession>
<evidence type="ECO:0008006" key="9">
    <source>
        <dbReference type="Google" id="ProtNLM"/>
    </source>
</evidence>
<dbReference type="InterPro" id="IPR033403">
    <property type="entry name" value="DUF5110"/>
</dbReference>
<dbReference type="Pfam" id="PF01055">
    <property type="entry name" value="Glyco_hydro_31_2nd"/>
    <property type="match status" value="1"/>
</dbReference>
<feature type="domain" description="DUF5110" evidence="5">
    <location>
        <begin position="665"/>
        <end position="738"/>
    </location>
</feature>
<keyword evidence="3" id="KW-0732">Signal</keyword>
<dbReference type="GO" id="GO:0005975">
    <property type="term" value="P:carbohydrate metabolic process"/>
    <property type="evidence" value="ECO:0007669"/>
    <property type="project" value="InterPro"/>
</dbReference>
<dbReference type="GO" id="GO:0090599">
    <property type="term" value="F:alpha-glucosidase activity"/>
    <property type="evidence" value="ECO:0007669"/>
    <property type="project" value="TreeGrafter"/>
</dbReference>
<dbReference type="SUPFAM" id="SSF51445">
    <property type="entry name" value="(Trans)glycosidases"/>
    <property type="match status" value="1"/>
</dbReference>
<protein>
    <recommendedName>
        <fullName evidence="9">DUF5110 domain-containing protein</fullName>
    </recommendedName>
</protein>
<evidence type="ECO:0000256" key="1">
    <source>
        <dbReference type="ARBA" id="ARBA00007806"/>
    </source>
</evidence>
<feature type="chain" id="PRO_5041928069" description="DUF5110 domain-containing protein" evidence="3">
    <location>
        <begin position="19"/>
        <end position="887"/>
    </location>
</feature>
<evidence type="ECO:0000259" key="5">
    <source>
        <dbReference type="Pfam" id="PF17137"/>
    </source>
</evidence>
<dbReference type="GO" id="GO:0006491">
    <property type="term" value="P:N-glycan processing"/>
    <property type="evidence" value="ECO:0007669"/>
    <property type="project" value="TreeGrafter"/>
</dbReference>
<feature type="domain" description="Glycosyl hydrolase family 31 C-terminal" evidence="6">
    <location>
        <begin position="553"/>
        <end position="644"/>
    </location>
</feature>
<keyword evidence="2" id="KW-0326">Glycosidase</keyword>
<dbReference type="InterPro" id="IPR017853">
    <property type="entry name" value="GH"/>
</dbReference>
<sequence length="887" mass="101231">MRHHSLFVLAANVVTALSTNNEFVLPRVKSAAKFNPVANSRSVIKPNEVSRFTILADRLIRFEFDEKGFFSDDPSLAVVNRYVDTPVTFTKKNTADGIFIVETSALRIVYSDFASNAPFTDHTLSVEFRDSSFPAWNLSLDVGDGNLHGTVRTLDQLYKAPNLDCRYETRTDQHCTFGLISRKGWTLINDTHTPRFEFDGQSSHPDFAWIQKENRNSASHQDFYFFGHGLNYKAALKDFTLISGKIPIPPRYALGSWSSRYWAFSDMEFLSLADKYEYNRIPLDVLVVDMDWHRDGWTGWSWNNLLFPAPKTYMKTVKELGIQTTLNLHPADGIGAHEDAYPELAKKLGYLNGETIPWQSTNITFMKEFFGTVIKSLESDGIEFFWLDWQQGENPEQWTKVPGLNPTIWLNYVFWKHSETAYPSRRPLNFHRWGGLGNHRYPIGFSGDTHPEWEMLDTEIAFTATASNVLFGYWSHDIGAHMDPCETELYTRWVQFGVWSPVFRSHSTKRGNNVRYFWKFPRPESDIMTAAVNSRIELLPYIYSMAKIAHDTGISLMRPLYYEYPAVDEAYQFESEYYFGDLFVIRPIAKPVSTGNKLAVNSMWVPPGDWLDLRSGKIIVGPTVYTGHYLLEDVPILLKSGAIVTKSETPKNKYFALAATIPRHIILEIFAGNTEFGTFRLFEDDGTTADYDNTENTLVTQISYHLVNSNRLKIIIHPRNGEFSNIFGSRQFTIVLLNTVAFNIFSINGKHLEIQSKFNSARFAAEAILPSFDVSQPLEIEINYHNDAQILNSLRGKVQRLLKAKEMLDDLFEIVTPRVYQKDYQGVLAALSNLQTALYADASDGGEAIFTHLKKVDEFYRVGVEQVKTIVQKGSGLNPILDILTLI</sequence>
<keyword evidence="8" id="KW-1185">Reference proteome</keyword>
<evidence type="ECO:0000259" key="6">
    <source>
        <dbReference type="Pfam" id="PF21365"/>
    </source>
</evidence>
<comment type="caution">
    <text evidence="7">The sequence shown here is derived from an EMBL/GenBank/DDBJ whole genome shotgun (WGS) entry which is preliminary data.</text>
</comment>
<evidence type="ECO:0000256" key="3">
    <source>
        <dbReference type="SAM" id="SignalP"/>
    </source>
</evidence>
<evidence type="ECO:0000256" key="2">
    <source>
        <dbReference type="RuleBase" id="RU361185"/>
    </source>
</evidence>
<dbReference type="Pfam" id="PF21365">
    <property type="entry name" value="Glyco_hydro_31_3rd"/>
    <property type="match status" value="1"/>
</dbReference>
<dbReference type="Gene3D" id="2.60.40.1180">
    <property type="entry name" value="Golgi alpha-mannosidase II"/>
    <property type="match status" value="1"/>
</dbReference>
<dbReference type="SUPFAM" id="SSF51011">
    <property type="entry name" value="Glycosyl hydrolase domain"/>
    <property type="match status" value="1"/>
</dbReference>
<dbReference type="Proteomes" id="UP001211907">
    <property type="component" value="Unassembled WGS sequence"/>
</dbReference>
<dbReference type="Gene3D" id="3.20.20.80">
    <property type="entry name" value="Glycosidases"/>
    <property type="match status" value="1"/>
</dbReference>
<dbReference type="InterPro" id="IPR000322">
    <property type="entry name" value="Glyco_hydro_31_TIM"/>
</dbReference>
<dbReference type="Pfam" id="PF17137">
    <property type="entry name" value="DUF5110"/>
    <property type="match status" value="1"/>
</dbReference>
<dbReference type="PANTHER" id="PTHR22762">
    <property type="entry name" value="ALPHA-GLUCOSIDASE"/>
    <property type="match status" value="1"/>
</dbReference>
<proteinExistence type="inferred from homology"/>
<name>A0AAD5T015_9FUNG</name>
<dbReference type="PANTHER" id="PTHR22762:SF89">
    <property type="entry name" value="ALPHA-XYLOSIDASE"/>
    <property type="match status" value="1"/>
</dbReference>
<evidence type="ECO:0000259" key="4">
    <source>
        <dbReference type="Pfam" id="PF01055"/>
    </source>
</evidence>
<dbReference type="CDD" id="cd06595">
    <property type="entry name" value="GH31_u1"/>
    <property type="match status" value="1"/>
</dbReference>
<gene>
    <name evidence="7" type="ORF">HK100_001015</name>
</gene>
<dbReference type="InterPro" id="IPR013780">
    <property type="entry name" value="Glyco_hydro_b"/>
</dbReference>
<feature type="signal peptide" evidence="3">
    <location>
        <begin position="1"/>
        <end position="18"/>
    </location>
</feature>
<dbReference type="AlphaFoldDB" id="A0AAD5T015"/>
<dbReference type="EMBL" id="JADGJH010001218">
    <property type="protein sequence ID" value="KAJ3116611.1"/>
    <property type="molecule type" value="Genomic_DNA"/>
</dbReference>
<evidence type="ECO:0000313" key="7">
    <source>
        <dbReference type="EMBL" id="KAJ3116611.1"/>
    </source>
</evidence>
<organism evidence="7 8">
    <name type="scientific">Physocladia obscura</name>
    <dbReference type="NCBI Taxonomy" id="109957"/>
    <lineage>
        <taxon>Eukaryota</taxon>
        <taxon>Fungi</taxon>
        <taxon>Fungi incertae sedis</taxon>
        <taxon>Chytridiomycota</taxon>
        <taxon>Chytridiomycota incertae sedis</taxon>
        <taxon>Chytridiomycetes</taxon>
        <taxon>Chytridiales</taxon>
        <taxon>Chytriomycetaceae</taxon>
        <taxon>Physocladia</taxon>
    </lineage>
</organism>
<comment type="similarity">
    <text evidence="1 2">Belongs to the glycosyl hydrolase 31 family.</text>
</comment>
<dbReference type="InterPro" id="IPR048395">
    <property type="entry name" value="Glyco_hydro_31_C"/>
</dbReference>
<evidence type="ECO:0000313" key="8">
    <source>
        <dbReference type="Proteomes" id="UP001211907"/>
    </source>
</evidence>
<keyword evidence="2" id="KW-0378">Hydrolase</keyword>